<dbReference type="PANTHER" id="PTHR31845:SF32">
    <property type="entry name" value="MISCELLANEOUS ZN(II)2CYS6 TRANSCRIPTION FACTOR (EUROFUNG)-RELATED"/>
    <property type="match status" value="1"/>
</dbReference>
<proteinExistence type="predicted"/>
<name>A0A6A5KCD7_9PLEO</name>
<keyword evidence="7" id="KW-1185">Reference proteome</keyword>
<keyword evidence="4" id="KW-0804">Transcription</keyword>
<accession>A0A6A5KCD7</accession>
<evidence type="ECO:0000256" key="3">
    <source>
        <dbReference type="ARBA" id="ARBA00023125"/>
    </source>
</evidence>
<dbReference type="GO" id="GO:0000976">
    <property type="term" value="F:transcription cis-regulatory region binding"/>
    <property type="evidence" value="ECO:0007669"/>
    <property type="project" value="TreeGrafter"/>
</dbReference>
<evidence type="ECO:0000313" key="7">
    <source>
        <dbReference type="Proteomes" id="UP000800040"/>
    </source>
</evidence>
<dbReference type="Gene3D" id="4.10.240.10">
    <property type="entry name" value="Zn(2)-C6 fungal-type DNA-binding domain"/>
    <property type="match status" value="1"/>
</dbReference>
<dbReference type="Proteomes" id="UP000800040">
    <property type="component" value="Unassembled WGS sequence"/>
</dbReference>
<organism evidence="6 7">
    <name type="scientific">Decorospora gaudefroyi</name>
    <dbReference type="NCBI Taxonomy" id="184978"/>
    <lineage>
        <taxon>Eukaryota</taxon>
        <taxon>Fungi</taxon>
        <taxon>Dikarya</taxon>
        <taxon>Ascomycota</taxon>
        <taxon>Pezizomycotina</taxon>
        <taxon>Dothideomycetes</taxon>
        <taxon>Pleosporomycetidae</taxon>
        <taxon>Pleosporales</taxon>
        <taxon>Pleosporineae</taxon>
        <taxon>Pleosporaceae</taxon>
        <taxon>Decorospora</taxon>
    </lineage>
</organism>
<dbReference type="InterPro" id="IPR051089">
    <property type="entry name" value="prtT"/>
</dbReference>
<evidence type="ECO:0000256" key="4">
    <source>
        <dbReference type="ARBA" id="ARBA00023163"/>
    </source>
</evidence>
<reference evidence="6" key="1">
    <citation type="submission" date="2020-01" db="EMBL/GenBank/DDBJ databases">
        <authorList>
            <consortium name="DOE Joint Genome Institute"/>
            <person name="Haridas S."/>
            <person name="Albert R."/>
            <person name="Binder M."/>
            <person name="Bloem J."/>
            <person name="Labutti K."/>
            <person name="Salamov A."/>
            <person name="Andreopoulos B."/>
            <person name="Baker S.E."/>
            <person name="Barry K."/>
            <person name="Bills G."/>
            <person name="Bluhm B.H."/>
            <person name="Cannon C."/>
            <person name="Castanera R."/>
            <person name="Culley D.E."/>
            <person name="Daum C."/>
            <person name="Ezra D."/>
            <person name="Gonzalez J.B."/>
            <person name="Henrissat B."/>
            <person name="Kuo A."/>
            <person name="Liang C."/>
            <person name="Lipzen A."/>
            <person name="Lutzoni F."/>
            <person name="Magnuson J."/>
            <person name="Mondo S."/>
            <person name="Nolan M."/>
            <person name="Ohm R."/>
            <person name="Pangilinan J."/>
            <person name="Park H.-J."/>
            <person name="Ramirez L."/>
            <person name="Alfaro M."/>
            <person name="Sun H."/>
            <person name="Tritt A."/>
            <person name="Yoshinaga Y."/>
            <person name="Zwiers L.-H."/>
            <person name="Turgeon B.G."/>
            <person name="Goodwin S.B."/>
            <person name="Spatafora J.W."/>
            <person name="Crous P.W."/>
            <person name="Grigoriev I.V."/>
        </authorList>
    </citation>
    <scope>NUCLEOTIDE SEQUENCE</scope>
    <source>
        <strain evidence="6">P77</strain>
    </source>
</reference>
<evidence type="ECO:0000256" key="2">
    <source>
        <dbReference type="ARBA" id="ARBA00023015"/>
    </source>
</evidence>
<dbReference type="OrthoDB" id="1600564at2759"/>
<gene>
    <name evidence="6" type="ORF">BDW02DRAFT_402551</name>
</gene>
<dbReference type="GO" id="GO:0000981">
    <property type="term" value="F:DNA-binding transcription factor activity, RNA polymerase II-specific"/>
    <property type="evidence" value="ECO:0007669"/>
    <property type="project" value="InterPro"/>
</dbReference>
<comment type="subcellular location">
    <subcellularLocation>
        <location evidence="1">Nucleus</location>
    </subcellularLocation>
</comment>
<sequence>MESAKRGRAPAPYGQACAHCVKAKSRCMLRDGGTCERCHRLDKECTPSSFVRKKSIKKPTASKRAQLEDKLDDLVSILRTQHANPERDATRFQAVTTRSLESTPHPNSVEAVCDDSITEEELMKFRELHLPHFPLINLPSTLSAEQLNHEKPLLSLAIKTICNKAHSTQAKLSKRLREIIALKMIVDGDKSLDLLLSVLSCMTWSIYFTSGKRFISMLAGLARSLVSDLRLDKPETLSWCPAVGPYEKDETFRSNESRRAHVACFALSTTISTTFKHDMMQWSPQLEQDCLQLAMEAEVEGDELLVSMARISRICLQVADVNRHLSDNNASIVAFKSTAQMSIYELILLHSPNQTIQSRLDFDHRRADHLMACLQLCKQYTEQYLKSDFINITSPTSLVFARCLENLHKLATLPDAGWDPTIVRQTVSIVELLDLCAAGAERVDAKLREETGENSVFAMVAKAVRDSAPPNWRVPNPEPQGGADAVMEGWTGTEALDLPFVDFSDDLWLNTPFYL</sequence>
<evidence type="ECO:0000313" key="6">
    <source>
        <dbReference type="EMBL" id="KAF1832997.1"/>
    </source>
</evidence>
<evidence type="ECO:0008006" key="8">
    <source>
        <dbReference type="Google" id="ProtNLM"/>
    </source>
</evidence>
<evidence type="ECO:0000256" key="1">
    <source>
        <dbReference type="ARBA" id="ARBA00004123"/>
    </source>
</evidence>
<dbReference type="InterPro" id="IPR036864">
    <property type="entry name" value="Zn2-C6_fun-type_DNA-bd_sf"/>
</dbReference>
<protein>
    <recommendedName>
        <fullName evidence="8">Zn(2)-C6 fungal-type domain-containing protein</fullName>
    </recommendedName>
</protein>
<dbReference type="PANTHER" id="PTHR31845">
    <property type="entry name" value="FINGER DOMAIN PROTEIN, PUTATIVE-RELATED"/>
    <property type="match status" value="1"/>
</dbReference>
<evidence type="ECO:0000256" key="5">
    <source>
        <dbReference type="ARBA" id="ARBA00023242"/>
    </source>
</evidence>
<dbReference type="GO" id="GO:0008270">
    <property type="term" value="F:zinc ion binding"/>
    <property type="evidence" value="ECO:0007669"/>
    <property type="project" value="InterPro"/>
</dbReference>
<dbReference type="AlphaFoldDB" id="A0A6A5KCD7"/>
<dbReference type="EMBL" id="ML975327">
    <property type="protein sequence ID" value="KAF1832997.1"/>
    <property type="molecule type" value="Genomic_DNA"/>
</dbReference>
<keyword evidence="2" id="KW-0805">Transcription regulation</keyword>
<dbReference type="SUPFAM" id="SSF57701">
    <property type="entry name" value="Zn2/Cys6 DNA-binding domain"/>
    <property type="match status" value="1"/>
</dbReference>
<dbReference type="GO" id="GO:0005634">
    <property type="term" value="C:nucleus"/>
    <property type="evidence" value="ECO:0007669"/>
    <property type="project" value="UniProtKB-SubCell"/>
</dbReference>
<keyword evidence="3" id="KW-0238">DNA-binding</keyword>
<keyword evidence="5" id="KW-0539">Nucleus</keyword>